<proteinExistence type="predicted"/>
<evidence type="ECO:0000313" key="2">
    <source>
        <dbReference type="EMBL" id="MFC0394541.1"/>
    </source>
</evidence>
<dbReference type="RefSeq" id="WP_256555085.1">
    <property type="nucleotide sequence ID" value="NZ_JANHOF010000001.1"/>
</dbReference>
<evidence type="ECO:0000313" key="3">
    <source>
        <dbReference type="Proteomes" id="UP001589818"/>
    </source>
</evidence>
<dbReference type="EMBL" id="JBHLVF010000041">
    <property type="protein sequence ID" value="MFC0394541.1"/>
    <property type="molecule type" value="Genomic_DNA"/>
</dbReference>
<organism evidence="2 3">
    <name type="scientific">Paenibacillus mendelii</name>
    <dbReference type="NCBI Taxonomy" id="206163"/>
    <lineage>
        <taxon>Bacteria</taxon>
        <taxon>Bacillati</taxon>
        <taxon>Bacillota</taxon>
        <taxon>Bacilli</taxon>
        <taxon>Bacillales</taxon>
        <taxon>Paenibacillaceae</taxon>
        <taxon>Paenibacillus</taxon>
    </lineage>
</organism>
<dbReference type="PANTHER" id="PTHR38730">
    <property type="entry name" value="SLL7028 PROTEIN"/>
    <property type="match status" value="1"/>
</dbReference>
<accession>A0ABV6JFG7</accession>
<reference evidence="2 3" key="1">
    <citation type="submission" date="2024-09" db="EMBL/GenBank/DDBJ databases">
        <authorList>
            <person name="Sun Q."/>
            <person name="Mori K."/>
        </authorList>
    </citation>
    <scope>NUCLEOTIDE SEQUENCE [LARGE SCALE GENOMIC DNA]</scope>
    <source>
        <strain evidence="2 3">CCM 4839</strain>
    </source>
</reference>
<sequence>MDTSGSMDKKLLAKALGSIASYSLARDVYAARVIFCDAAAYDQGFMKPEDILESVKVKGRGGTILQPGIDLLQGTEDFPKSGPILIITDGYCDKLNVKRDHAYIIPKGQHLPFVPKGPVFRMD</sequence>
<protein>
    <submittedName>
        <fullName evidence="2">VWA-like domain-containing protein</fullName>
    </submittedName>
</protein>
<dbReference type="InterPro" id="IPR018698">
    <property type="entry name" value="VWA-like_dom"/>
</dbReference>
<dbReference type="Pfam" id="PF09967">
    <property type="entry name" value="DUF2201"/>
    <property type="match status" value="1"/>
</dbReference>
<gene>
    <name evidence="2" type="ORF">ACFFJ8_24675</name>
</gene>
<feature type="domain" description="VWA-like" evidence="1">
    <location>
        <begin position="1"/>
        <end position="72"/>
    </location>
</feature>
<dbReference type="Proteomes" id="UP001589818">
    <property type="component" value="Unassembled WGS sequence"/>
</dbReference>
<evidence type="ECO:0000259" key="1">
    <source>
        <dbReference type="Pfam" id="PF09967"/>
    </source>
</evidence>
<name>A0ABV6JFG7_9BACL</name>
<keyword evidence="3" id="KW-1185">Reference proteome</keyword>
<dbReference type="PANTHER" id="PTHR38730:SF1">
    <property type="entry name" value="SLL7028 PROTEIN"/>
    <property type="match status" value="1"/>
</dbReference>
<comment type="caution">
    <text evidence="2">The sequence shown here is derived from an EMBL/GenBank/DDBJ whole genome shotgun (WGS) entry which is preliminary data.</text>
</comment>